<dbReference type="RefSeq" id="XP_022582527.1">
    <property type="nucleotide sequence ID" value="XM_022726111.1"/>
</dbReference>
<dbReference type="OrthoDB" id="3454835at2759"/>
<dbReference type="AlphaFoldDB" id="A0A1L9SLT7"/>
<feature type="domain" description="EthD" evidence="2">
    <location>
        <begin position="12"/>
        <end position="98"/>
    </location>
</feature>
<accession>A0A1L9SLT7</accession>
<evidence type="ECO:0000313" key="4">
    <source>
        <dbReference type="Proteomes" id="UP000184188"/>
    </source>
</evidence>
<dbReference type="Proteomes" id="UP000184188">
    <property type="component" value="Unassembled WGS sequence"/>
</dbReference>
<evidence type="ECO:0000256" key="1">
    <source>
        <dbReference type="ARBA" id="ARBA00005986"/>
    </source>
</evidence>
<dbReference type="Pfam" id="PF07110">
    <property type="entry name" value="EthD"/>
    <property type="match status" value="1"/>
</dbReference>
<gene>
    <name evidence="3" type="ORF">ASPZODRAFT_15463</name>
</gene>
<evidence type="ECO:0000313" key="3">
    <source>
        <dbReference type="EMBL" id="OJJ48017.1"/>
    </source>
</evidence>
<dbReference type="SUPFAM" id="SSF54909">
    <property type="entry name" value="Dimeric alpha+beta barrel"/>
    <property type="match status" value="1"/>
</dbReference>
<dbReference type="InterPro" id="IPR009799">
    <property type="entry name" value="EthD_dom"/>
</dbReference>
<dbReference type="EMBL" id="KV878340">
    <property type="protein sequence ID" value="OJJ48017.1"/>
    <property type="molecule type" value="Genomic_DNA"/>
</dbReference>
<reference evidence="4" key="1">
    <citation type="journal article" date="2017" name="Genome Biol.">
        <title>Comparative genomics reveals high biological diversity and specific adaptations in the industrially and medically important fungal genus Aspergillus.</title>
        <authorList>
            <person name="de Vries R.P."/>
            <person name="Riley R."/>
            <person name="Wiebenga A."/>
            <person name="Aguilar-Osorio G."/>
            <person name="Amillis S."/>
            <person name="Uchima C.A."/>
            <person name="Anderluh G."/>
            <person name="Asadollahi M."/>
            <person name="Askin M."/>
            <person name="Barry K."/>
            <person name="Battaglia E."/>
            <person name="Bayram O."/>
            <person name="Benocci T."/>
            <person name="Braus-Stromeyer S.A."/>
            <person name="Caldana C."/>
            <person name="Canovas D."/>
            <person name="Cerqueira G.C."/>
            <person name="Chen F."/>
            <person name="Chen W."/>
            <person name="Choi C."/>
            <person name="Clum A."/>
            <person name="Dos Santos R.A."/>
            <person name="Damasio A.R."/>
            <person name="Diallinas G."/>
            <person name="Emri T."/>
            <person name="Fekete E."/>
            <person name="Flipphi M."/>
            <person name="Freyberg S."/>
            <person name="Gallo A."/>
            <person name="Gournas C."/>
            <person name="Habgood R."/>
            <person name="Hainaut M."/>
            <person name="Harispe M.L."/>
            <person name="Henrissat B."/>
            <person name="Hilden K.S."/>
            <person name="Hope R."/>
            <person name="Hossain A."/>
            <person name="Karabika E."/>
            <person name="Karaffa L."/>
            <person name="Karanyi Z."/>
            <person name="Krasevec N."/>
            <person name="Kuo A."/>
            <person name="Kusch H."/>
            <person name="LaButti K."/>
            <person name="Lagendijk E.L."/>
            <person name="Lapidus A."/>
            <person name="Levasseur A."/>
            <person name="Lindquist E."/>
            <person name="Lipzen A."/>
            <person name="Logrieco A.F."/>
            <person name="MacCabe A."/>
            <person name="Maekelae M.R."/>
            <person name="Malavazi I."/>
            <person name="Melin P."/>
            <person name="Meyer V."/>
            <person name="Mielnichuk N."/>
            <person name="Miskei M."/>
            <person name="Molnar A.P."/>
            <person name="Mule G."/>
            <person name="Ngan C.Y."/>
            <person name="Orejas M."/>
            <person name="Orosz E."/>
            <person name="Ouedraogo J.P."/>
            <person name="Overkamp K.M."/>
            <person name="Park H.-S."/>
            <person name="Perrone G."/>
            <person name="Piumi F."/>
            <person name="Punt P.J."/>
            <person name="Ram A.F."/>
            <person name="Ramon A."/>
            <person name="Rauscher S."/>
            <person name="Record E."/>
            <person name="Riano-Pachon D.M."/>
            <person name="Robert V."/>
            <person name="Roehrig J."/>
            <person name="Ruller R."/>
            <person name="Salamov A."/>
            <person name="Salih N.S."/>
            <person name="Samson R.A."/>
            <person name="Sandor E."/>
            <person name="Sanguinetti M."/>
            <person name="Schuetze T."/>
            <person name="Sepcic K."/>
            <person name="Shelest E."/>
            <person name="Sherlock G."/>
            <person name="Sophianopoulou V."/>
            <person name="Squina F.M."/>
            <person name="Sun H."/>
            <person name="Susca A."/>
            <person name="Todd R.B."/>
            <person name="Tsang A."/>
            <person name="Unkles S.E."/>
            <person name="van de Wiele N."/>
            <person name="van Rossen-Uffink D."/>
            <person name="Oliveira J.V."/>
            <person name="Vesth T.C."/>
            <person name="Visser J."/>
            <person name="Yu J.-H."/>
            <person name="Zhou M."/>
            <person name="Andersen M.R."/>
            <person name="Archer D.B."/>
            <person name="Baker S.E."/>
            <person name="Benoit I."/>
            <person name="Brakhage A.A."/>
            <person name="Braus G.H."/>
            <person name="Fischer R."/>
            <person name="Frisvad J.C."/>
            <person name="Goldman G.H."/>
            <person name="Houbraken J."/>
            <person name="Oakley B."/>
            <person name="Pocsi I."/>
            <person name="Scazzocchio C."/>
            <person name="Seiboth B."/>
            <person name="vanKuyk P.A."/>
            <person name="Wortman J."/>
            <person name="Dyer P.S."/>
            <person name="Grigoriev I.V."/>
        </authorList>
    </citation>
    <scope>NUCLEOTIDE SEQUENCE [LARGE SCALE GENOMIC DNA]</scope>
    <source>
        <strain evidence="4">CBS 506.65</strain>
    </source>
</reference>
<protein>
    <recommendedName>
        <fullName evidence="2">EthD domain-containing protein</fullName>
    </recommendedName>
</protein>
<comment type="similarity">
    <text evidence="1">Belongs to the tpcK family.</text>
</comment>
<organism evidence="3 4">
    <name type="scientific">Penicilliopsis zonata CBS 506.65</name>
    <dbReference type="NCBI Taxonomy" id="1073090"/>
    <lineage>
        <taxon>Eukaryota</taxon>
        <taxon>Fungi</taxon>
        <taxon>Dikarya</taxon>
        <taxon>Ascomycota</taxon>
        <taxon>Pezizomycotina</taxon>
        <taxon>Eurotiomycetes</taxon>
        <taxon>Eurotiomycetidae</taxon>
        <taxon>Eurotiales</taxon>
        <taxon>Aspergillaceae</taxon>
        <taxon>Penicilliopsis</taxon>
    </lineage>
</organism>
<sequence>MTVQLLIFAARKEGMSLEAFDEHWRNGHATGFLALPIVKKHCLKYEQYHHKNTEREQAEVSLGLDPSGWDGVGLVEFDSMEGAQAVFSDQGFLDFVTAEVPIFLGKMERVILMNEPRVMYKRDE</sequence>
<dbReference type="InterPro" id="IPR011008">
    <property type="entry name" value="Dimeric_a/b-barrel"/>
</dbReference>
<evidence type="ECO:0000259" key="2">
    <source>
        <dbReference type="Pfam" id="PF07110"/>
    </source>
</evidence>
<name>A0A1L9SLT7_9EURO</name>
<dbReference type="GO" id="GO:0016491">
    <property type="term" value="F:oxidoreductase activity"/>
    <property type="evidence" value="ECO:0007669"/>
    <property type="project" value="InterPro"/>
</dbReference>
<keyword evidence="4" id="KW-1185">Reference proteome</keyword>
<proteinExistence type="inferred from homology"/>
<dbReference type="Gene3D" id="3.30.70.100">
    <property type="match status" value="1"/>
</dbReference>
<dbReference type="STRING" id="1073090.A0A1L9SLT7"/>
<dbReference type="GeneID" id="34612575"/>
<dbReference type="VEuPathDB" id="FungiDB:ASPZODRAFT_15463"/>